<feature type="compositionally biased region" description="Gly residues" evidence="1">
    <location>
        <begin position="396"/>
        <end position="412"/>
    </location>
</feature>
<feature type="compositionally biased region" description="Basic and acidic residues" evidence="1">
    <location>
        <begin position="361"/>
        <end position="372"/>
    </location>
</feature>
<protein>
    <submittedName>
        <fullName evidence="2">Uncharacterized protein</fullName>
    </submittedName>
</protein>
<evidence type="ECO:0000313" key="2">
    <source>
        <dbReference type="EMBL" id="TVU19755.1"/>
    </source>
</evidence>
<dbReference type="AlphaFoldDB" id="A0A5J9U805"/>
<comment type="caution">
    <text evidence="2">The sequence shown here is derived from an EMBL/GenBank/DDBJ whole genome shotgun (WGS) entry which is preliminary data.</text>
</comment>
<feature type="non-terminal residue" evidence="2">
    <location>
        <position position="1"/>
    </location>
</feature>
<dbReference type="OrthoDB" id="693533at2759"/>
<gene>
    <name evidence="2" type="ORF">EJB05_35926</name>
</gene>
<sequence>MKVRLSVVLQRDSGSVSTIPREKLPRKIGPRKECFYDTTRYSAPLTCTRDPGCLEPRRENTWKETREKQCQACAVTSPKHLLLAQVYGQSNAAVANAPVKRNMMLLCPAAAPLVKRKRAEKERILPGHLEVAQLPLADPQAAVPALHPLPIHGLRHAAARQLDKTEVRPVAEGVSGDGAPAQVDPPQPAGEAQHLVDVQPARERDRGRQARQLVPLPCLREEPAHGEGPLLPAVPLADLRDGVPVRRPVRALGPREEAKRLARHGLLGAVHPREAEHLAAERITDDARDVGVDAGQDACPRGGALAAADGIRGAAVHEVEEEEAVAARGAGDAADGAQLDADVAVRAGPGIHEVGGDEEVGDGRGRDGMERRALRRRPEKRGLVDHRPRRARGRRGGQGDGAGVGVDHGGAEGAAERELHLVGAGKRARQGRKQSAAELQEARGRRGFCLLRRRGLGGE</sequence>
<organism evidence="2 3">
    <name type="scientific">Eragrostis curvula</name>
    <name type="common">weeping love grass</name>
    <dbReference type="NCBI Taxonomy" id="38414"/>
    <lineage>
        <taxon>Eukaryota</taxon>
        <taxon>Viridiplantae</taxon>
        <taxon>Streptophyta</taxon>
        <taxon>Embryophyta</taxon>
        <taxon>Tracheophyta</taxon>
        <taxon>Spermatophyta</taxon>
        <taxon>Magnoliopsida</taxon>
        <taxon>Liliopsida</taxon>
        <taxon>Poales</taxon>
        <taxon>Poaceae</taxon>
        <taxon>PACMAD clade</taxon>
        <taxon>Chloridoideae</taxon>
        <taxon>Eragrostideae</taxon>
        <taxon>Eragrostidinae</taxon>
        <taxon>Eragrostis</taxon>
    </lineage>
</organism>
<dbReference type="EMBL" id="RWGY01000029">
    <property type="protein sequence ID" value="TVU19755.1"/>
    <property type="molecule type" value="Genomic_DNA"/>
</dbReference>
<dbReference type="Proteomes" id="UP000324897">
    <property type="component" value="Chromosome 7"/>
</dbReference>
<name>A0A5J9U805_9POAL</name>
<reference evidence="2 3" key="1">
    <citation type="journal article" date="2019" name="Sci. Rep.">
        <title>A high-quality genome of Eragrostis curvula grass provides insights into Poaceae evolution and supports new strategies to enhance forage quality.</title>
        <authorList>
            <person name="Carballo J."/>
            <person name="Santos B.A.C.M."/>
            <person name="Zappacosta D."/>
            <person name="Garbus I."/>
            <person name="Selva J.P."/>
            <person name="Gallo C.A."/>
            <person name="Diaz A."/>
            <person name="Albertini E."/>
            <person name="Caccamo M."/>
            <person name="Echenique V."/>
        </authorList>
    </citation>
    <scope>NUCLEOTIDE SEQUENCE [LARGE SCALE GENOMIC DNA]</scope>
    <source>
        <strain evidence="3">cv. Victoria</strain>
        <tissue evidence="2">Leaf</tissue>
    </source>
</reference>
<evidence type="ECO:0000256" key="1">
    <source>
        <dbReference type="SAM" id="MobiDB-lite"/>
    </source>
</evidence>
<proteinExistence type="predicted"/>
<keyword evidence="3" id="KW-1185">Reference proteome</keyword>
<dbReference type="Gramene" id="TVU19755">
    <property type="protein sequence ID" value="TVU19755"/>
    <property type="gene ID" value="EJB05_35926"/>
</dbReference>
<accession>A0A5J9U805</accession>
<feature type="region of interest" description="Disordered" evidence="1">
    <location>
        <begin position="350"/>
        <end position="444"/>
    </location>
</feature>
<evidence type="ECO:0000313" key="3">
    <source>
        <dbReference type="Proteomes" id="UP000324897"/>
    </source>
</evidence>
<feature type="region of interest" description="Disordered" evidence="1">
    <location>
        <begin position="169"/>
        <end position="191"/>
    </location>
</feature>